<evidence type="ECO:0000256" key="1">
    <source>
        <dbReference type="SAM" id="MobiDB-lite"/>
    </source>
</evidence>
<organism evidence="2 3">
    <name type="scientific">Caerostris extrusa</name>
    <name type="common">Bark spider</name>
    <name type="synonym">Caerostris bankana</name>
    <dbReference type="NCBI Taxonomy" id="172846"/>
    <lineage>
        <taxon>Eukaryota</taxon>
        <taxon>Metazoa</taxon>
        <taxon>Ecdysozoa</taxon>
        <taxon>Arthropoda</taxon>
        <taxon>Chelicerata</taxon>
        <taxon>Arachnida</taxon>
        <taxon>Araneae</taxon>
        <taxon>Araneomorphae</taxon>
        <taxon>Entelegynae</taxon>
        <taxon>Araneoidea</taxon>
        <taxon>Araneidae</taxon>
        <taxon>Caerostris</taxon>
    </lineage>
</organism>
<gene>
    <name evidence="2" type="ORF">CEXT_89571</name>
</gene>
<dbReference type="EMBL" id="BPLR01019954">
    <property type="protein sequence ID" value="GIX73462.1"/>
    <property type="molecule type" value="Genomic_DNA"/>
</dbReference>
<accession>A0AAV4MLR0</accession>
<keyword evidence="3" id="KW-1185">Reference proteome</keyword>
<sequence length="210" mass="23437">MSTQPRITPSRLCEQRTIQAIFESEHVNECPNILQDLLGCELDLSCHVALRFTILNVCSSELSNNMVNDCGYAGQIDDHSENTFLNNQKRLRKGRCKRNPNYSSKVSSKSTCSSESQNVCPHSKDSVEPQDVSLHSDDSSVPHVILCDSLDEKTLCCTYCSFKGDTLTIEDIENSLNNPTFQQVMKKLTMTPLKKPSVLYTLSANINIGL</sequence>
<feature type="compositionally biased region" description="Low complexity" evidence="1">
    <location>
        <begin position="103"/>
        <end position="116"/>
    </location>
</feature>
<reference evidence="2 3" key="1">
    <citation type="submission" date="2021-06" db="EMBL/GenBank/DDBJ databases">
        <title>Caerostris extrusa draft genome.</title>
        <authorList>
            <person name="Kono N."/>
            <person name="Arakawa K."/>
        </authorList>
    </citation>
    <scope>NUCLEOTIDE SEQUENCE [LARGE SCALE GENOMIC DNA]</scope>
</reference>
<dbReference type="AlphaFoldDB" id="A0AAV4MLR0"/>
<dbReference type="Proteomes" id="UP001054945">
    <property type="component" value="Unassembled WGS sequence"/>
</dbReference>
<proteinExistence type="predicted"/>
<evidence type="ECO:0000313" key="2">
    <source>
        <dbReference type="EMBL" id="GIX73462.1"/>
    </source>
</evidence>
<protein>
    <submittedName>
        <fullName evidence="2">Uncharacterized protein</fullName>
    </submittedName>
</protein>
<feature type="region of interest" description="Disordered" evidence="1">
    <location>
        <begin position="96"/>
        <end position="137"/>
    </location>
</feature>
<comment type="caution">
    <text evidence="2">The sequence shown here is derived from an EMBL/GenBank/DDBJ whole genome shotgun (WGS) entry which is preliminary data.</text>
</comment>
<name>A0AAV4MLR0_CAEEX</name>
<evidence type="ECO:0000313" key="3">
    <source>
        <dbReference type="Proteomes" id="UP001054945"/>
    </source>
</evidence>